<accession>A0ABQ7U8C3</accession>
<gene>
    <name evidence="2" type="ORF">KY290_031148</name>
</gene>
<proteinExistence type="predicted"/>
<dbReference type="Proteomes" id="UP000826656">
    <property type="component" value="Unassembled WGS sequence"/>
</dbReference>
<organism evidence="2 3">
    <name type="scientific">Solanum tuberosum</name>
    <name type="common">Potato</name>
    <dbReference type="NCBI Taxonomy" id="4113"/>
    <lineage>
        <taxon>Eukaryota</taxon>
        <taxon>Viridiplantae</taxon>
        <taxon>Streptophyta</taxon>
        <taxon>Embryophyta</taxon>
        <taxon>Tracheophyta</taxon>
        <taxon>Spermatophyta</taxon>
        <taxon>Magnoliopsida</taxon>
        <taxon>eudicotyledons</taxon>
        <taxon>Gunneridae</taxon>
        <taxon>Pentapetalae</taxon>
        <taxon>asterids</taxon>
        <taxon>lamiids</taxon>
        <taxon>Solanales</taxon>
        <taxon>Solanaceae</taxon>
        <taxon>Solanoideae</taxon>
        <taxon>Solaneae</taxon>
        <taxon>Solanum</taxon>
    </lineage>
</organism>
<evidence type="ECO:0000313" key="3">
    <source>
        <dbReference type="Proteomes" id="UP000826656"/>
    </source>
</evidence>
<feature type="region of interest" description="Disordered" evidence="1">
    <location>
        <begin position="129"/>
        <end position="150"/>
    </location>
</feature>
<protein>
    <submittedName>
        <fullName evidence="2">Uncharacterized protein</fullName>
    </submittedName>
</protein>
<feature type="compositionally biased region" description="Basic and acidic residues" evidence="1">
    <location>
        <begin position="129"/>
        <end position="143"/>
    </location>
</feature>
<evidence type="ECO:0000313" key="2">
    <source>
        <dbReference type="EMBL" id="KAH0743155.1"/>
    </source>
</evidence>
<sequence length="150" mass="17430">MRFFMFIDTLKLIVEIHSFILSAQNGALRLLWVFKRNRERGKDILRSLPRFSLRFSDSRDPMLISNLNVSLFPSYEPCELTSRQSLGGFYRPERSDEGLTPRPSISLPFKILRIKRKIASPLGRPRVLCKKDQGGSYPKEKTHINGSNRY</sequence>
<name>A0ABQ7U8C3_SOLTU</name>
<keyword evidence="3" id="KW-1185">Reference proteome</keyword>
<comment type="caution">
    <text evidence="2">The sequence shown here is derived from an EMBL/GenBank/DDBJ whole genome shotgun (WGS) entry which is preliminary data.</text>
</comment>
<reference evidence="2 3" key="1">
    <citation type="journal article" date="2021" name="bioRxiv">
        <title>Chromosome-scale and haplotype-resolved genome assembly of a tetraploid potato cultivar.</title>
        <authorList>
            <person name="Sun H."/>
            <person name="Jiao W.-B."/>
            <person name="Krause K."/>
            <person name="Campoy J.A."/>
            <person name="Goel M."/>
            <person name="Folz-Donahue K."/>
            <person name="Kukat C."/>
            <person name="Huettel B."/>
            <person name="Schneeberger K."/>
        </authorList>
    </citation>
    <scope>NUCLEOTIDE SEQUENCE [LARGE SCALE GENOMIC DNA]</scope>
    <source>
        <strain evidence="2">SolTubOtavaFocal</strain>
        <tissue evidence="2">Leaves</tissue>
    </source>
</reference>
<evidence type="ECO:0000256" key="1">
    <source>
        <dbReference type="SAM" id="MobiDB-lite"/>
    </source>
</evidence>
<dbReference type="EMBL" id="JAIVGD010000023">
    <property type="protein sequence ID" value="KAH0743155.1"/>
    <property type="molecule type" value="Genomic_DNA"/>
</dbReference>